<dbReference type="RefSeq" id="WP_034323180.1">
    <property type="nucleotide sequence ID" value="NZ_JBCMYH010000008.1"/>
</dbReference>
<dbReference type="EMBL" id="JOTP01000017">
    <property type="protein sequence ID" value="KEP25715.1"/>
    <property type="molecule type" value="Genomic_DNA"/>
</dbReference>
<keyword evidence="3" id="KW-1185">Reference proteome</keyword>
<dbReference type="GO" id="GO:0016747">
    <property type="term" value="F:acyltransferase activity, transferring groups other than amino-acyl groups"/>
    <property type="evidence" value="ECO:0007669"/>
    <property type="project" value="InterPro"/>
</dbReference>
<evidence type="ECO:0000313" key="3">
    <source>
        <dbReference type="Proteomes" id="UP000028091"/>
    </source>
</evidence>
<evidence type="ECO:0000259" key="1">
    <source>
        <dbReference type="PROSITE" id="PS51186"/>
    </source>
</evidence>
<gene>
    <name evidence="2" type="ORF">BA70_05750</name>
</gene>
<reference evidence="2 3" key="1">
    <citation type="submission" date="2012-09" db="EMBL/GenBank/DDBJ databases">
        <title>Genome Sequence of Bacillus sp. DW5-4.</title>
        <authorList>
            <person name="Lai Q."/>
            <person name="Liu Y."/>
            <person name="Shao Z."/>
        </authorList>
    </citation>
    <scope>NUCLEOTIDE SEQUENCE [LARGE SCALE GENOMIC DNA]</scope>
    <source>
        <strain evidence="2 3">DW5-4</strain>
    </source>
</reference>
<dbReference type="InterPro" id="IPR051531">
    <property type="entry name" value="N-acetyltransferase"/>
</dbReference>
<dbReference type="CDD" id="cd04301">
    <property type="entry name" value="NAT_SF"/>
    <property type="match status" value="1"/>
</dbReference>
<dbReference type="PROSITE" id="PS51186">
    <property type="entry name" value="GNAT"/>
    <property type="match status" value="1"/>
</dbReference>
<dbReference type="InterPro" id="IPR000182">
    <property type="entry name" value="GNAT_dom"/>
</dbReference>
<dbReference type="Pfam" id="PF13302">
    <property type="entry name" value="Acetyltransf_3"/>
    <property type="match status" value="1"/>
</dbReference>
<dbReference type="PANTHER" id="PTHR43792:SF5">
    <property type="entry name" value="RIBOSOMAL-PROTEIN-SERINE ACETYLTRANSFERASE"/>
    <property type="match status" value="1"/>
</dbReference>
<dbReference type="Proteomes" id="UP000028091">
    <property type="component" value="Unassembled WGS sequence"/>
</dbReference>
<dbReference type="PANTHER" id="PTHR43792">
    <property type="entry name" value="GNAT FAMILY, PUTATIVE (AFU_ORTHOLOGUE AFUA_3G00765)-RELATED-RELATED"/>
    <property type="match status" value="1"/>
</dbReference>
<proteinExistence type="predicted"/>
<dbReference type="AlphaFoldDB" id="A0A081L8Y9"/>
<dbReference type="InterPro" id="IPR016181">
    <property type="entry name" value="Acyl_CoA_acyltransferase"/>
</dbReference>
<evidence type="ECO:0000313" key="2">
    <source>
        <dbReference type="EMBL" id="KEP25715.1"/>
    </source>
</evidence>
<dbReference type="SUPFAM" id="SSF55729">
    <property type="entry name" value="Acyl-CoA N-acyltransferases (Nat)"/>
    <property type="match status" value="1"/>
</dbReference>
<dbReference type="Gene3D" id="3.40.630.30">
    <property type="match status" value="1"/>
</dbReference>
<name>A0A081L8Y9_9BACI</name>
<organism evidence="2 3">
    <name type="scientific">Bacillus zhangzhouensis</name>
    <dbReference type="NCBI Taxonomy" id="1178540"/>
    <lineage>
        <taxon>Bacteria</taxon>
        <taxon>Bacillati</taxon>
        <taxon>Bacillota</taxon>
        <taxon>Bacilli</taxon>
        <taxon>Bacillales</taxon>
        <taxon>Bacillaceae</taxon>
        <taxon>Bacillus</taxon>
    </lineage>
</organism>
<dbReference type="OrthoDB" id="9785602at2"/>
<protein>
    <submittedName>
        <fullName evidence="2">Acetyltransferase</fullName>
    </submittedName>
</protein>
<accession>A0A081L8Y9</accession>
<feature type="domain" description="N-acetyltransferase" evidence="1">
    <location>
        <begin position="8"/>
        <end position="167"/>
    </location>
</feature>
<comment type="caution">
    <text evidence="2">The sequence shown here is derived from an EMBL/GenBank/DDBJ whole genome shotgun (WGS) entry which is preliminary data.</text>
</comment>
<sequence>MNLTTERCIVRSFAEDDWRDVYAYTSDPAVMKYIPEGVFSKENAQEFVKNNSLKTAKNFAVLLKEDQICIGHIVFHPYFDDHTYEIGWVFNPSYQNKGYASEAAYAVLHHGFNTLNLHRIIATCQPENIPSWRVMEKLGMRREGYFKKCIPQGNEWWDEFYYAILQEEWHSKEGLISFHNMK</sequence>
<keyword evidence="2" id="KW-0808">Transferase</keyword>
<dbReference type="eggNOG" id="COG1670">
    <property type="taxonomic scope" value="Bacteria"/>
</dbReference>